<protein>
    <submittedName>
        <fullName evidence="1">Uncharacterized protein</fullName>
    </submittedName>
</protein>
<name>A0A0E9WBQ2_ANGAN</name>
<reference evidence="1" key="2">
    <citation type="journal article" date="2015" name="Fish Shellfish Immunol.">
        <title>Early steps in the European eel (Anguilla anguilla)-Vibrio vulnificus interaction in the gills: Role of the RtxA13 toxin.</title>
        <authorList>
            <person name="Callol A."/>
            <person name="Pajuelo D."/>
            <person name="Ebbesson L."/>
            <person name="Teles M."/>
            <person name="MacKenzie S."/>
            <person name="Amaro C."/>
        </authorList>
    </citation>
    <scope>NUCLEOTIDE SEQUENCE</scope>
</reference>
<reference evidence="1" key="1">
    <citation type="submission" date="2014-11" db="EMBL/GenBank/DDBJ databases">
        <authorList>
            <person name="Amaro Gonzalez C."/>
        </authorList>
    </citation>
    <scope>NUCLEOTIDE SEQUENCE</scope>
</reference>
<dbReference type="EMBL" id="GBXM01020763">
    <property type="protein sequence ID" value="JAH87814.1"/>
    <property type="molecule type" value="Transcribed_RNA"/>
</dbReference>
<evidence type="ECO:0000313" key="1">
    <source>
        <dbReference type="EMBL" id="JAH87814.1"/>
    </source>
</evidence>
<proteinExistence type="predicted"/>
<accession>A0A0E9WBQ2</accession>
<dbReference type="AlphaFoldDB" id="A0A0E9WBQ2"/>
<sequence>MLNTVLIGTIVQFQLGTSSEISSIRLCHKIPHVQMLFRILTIRESI</sequence>
<organism evidence="1">
    <name type="scientific">Anguilla anguilla</name>
    <name type="common">European freshwater eel</name>
    <name type="synonym">Muraena anguilla</name>
    <dbReference type="NCBI Taxonomy" id="7936"/>
    <lineage>
        <taxon>Eukaryota</taxon>
        <taxon>Metazoa</taxon>
        <taxon>Chordata</taxon>
        <taxon>Craniata</taxon>
        <taxon>Vertebrata</taxon>
        <taxon>Euteleostomi</taxon>
        <taxon>Actinopterygii</taxon>
        <taxon>Neopterygii</taxon>
        <taxon>Teleostei</taxon>
        <taxon>Anguilliformes</taxon>
        <taxon>Anguillidae</taxon>
        <taxon>Anguilla</taxon>
    </lineage>
</organism>